<protein>
    <recommendedName>
        <fullName evidence="4">SAP domain-containing protein</fullName>
    </recommendedName>
</protein>
<dbReference type="EMBL" id="CAJNIZ010026726">
    <property type="protein sequence ID" value="CAE7494664.1"/>
    <property type="molecule type" value="Genomic_DNA"/>
</dbReference>
<accession>A0A812SU60</accession>
<name>A0A812SU60_SYMPI</name>
<gene>
    <name evidence="2" type="ORF">SPIL2461_LOCUS12757</name>
</gene>
<feature type="non-terminal residue" evidence="2">
    <location>
        <position position="547"/>
    </location>
</feature>
<evidence type="ECO:0008006" key="4">
    <source>
        <dbReference type="Google" id="ProtNLM"/>
    </source>
</evidence>
<feature type="region of interest" description="Disordered" evidence="1">
    <location>
        <begin position="64"/>
        <end position="83"/>
    </location>
</feature>
<proteinExistence type="predicted"/>
<organism evidence="2 3">
    <name type="scientific">Symbiodinium pilosum</name>
    <name type="common">Dinoflagellate</name>
    <dbReference type="NCBI Taxonomy" id="2952"/>
    <lineage>
        <taxon>Eukaryota</taxon>
        <taxon>Sar</taxon>
        <taxon>Alveolata</taxon>
        <taxon>Dinophyceae</taxon>
        <taxon>Suessiales</taxon>
        <taxon>Symbiodiniaceae</taxon>
        <taxon>Symbiodinium</taxon>
    </lineage>
</organism>
<feature type="non-terminal residue" evidence="2">
    <location>
        <position position="1"/>
    </location>
</feature>
<keyword evidence="3" id="KW-1185">Reference proteome</keyword>
<sequence>LREVGCSLPEDCAAWLYVDRLQLEESAELNLLASVGDDDEGIPEDVAQAYVTYQSAKQKYKDQQRARGFVSGDGGPGNFSENKDENLKVMKARSFCSGCGRRGHWHKDAECPKNKPGANPHSSVKPDIKDISMCNVLPAEVYATKHEGELLLGITDTACARTVAGTQWLQKYTDALAKLGHKPLLHKECEAYRFGTGKVHYSAFYVILGFELGSKIVQVRTSIINGDVPLLLSKGVLSRLGMIYDVELGRADFTKVGLRGFELQVTTSGHPAIPIIPAKVAEDVSTGLQAEDLRLSSREQYTVYAVAHGSFKTPSTFNIFFDKKLDPGARDMLCQEHLHQEAFLAWWKSAGTTSDFWLESPEAWIRVHMTPRKVLFNPSIWQTRATLQKEMLLQTAGEARPLTISQMSKAELLSEATRLGLVVHRTWAVQELKAVIMEHRESLKEKDPVEQMRRVTHMTLSQLEAKATDLGIDFPTGTTKGNLMRLIRDSINTPDQELMKIGKFRGFQFVEIPESYCEWVVRELTVSRSPDPELVRLRNWYQLRKQR</sequence>
<evidence type="ECO:0000256" key="1">
    <source>
        <dbReference type="SAM" id="MobiDB-lite"/>
    </source>
</evidence>
<dbReference type="Proteomes" id="UP000649617">
    <property type="component" value="Unassembled WGS sequence"/>
</dbReference>
<evidence type="ECO:0000313" key="2">
    <source>
        <dbReference type="EMBL" id="CAE7494664.1"/>
    </source>
</evidence>
<dbReference type="AlphaFoldDB" id="A0A812SU60"/>
<reference evidence="2" key="1">
    <citation type="submission" date="2021-02" db="EMBL/GenBank/DDBJ databases">
        <authorList>
            <person name="Dougan E. K."/>
            <person name="Rhodes N."/>
            <person name="Thang M."/>
            <person name="Chan C."/>
        </authorList>
    </citation>
    <scope>NUCLEOTIDE SEQUENCE</scope>
</reference>
<dbReference type="OrthoDB" id="437002at2759"/>
<evidence type="ECO:0000313" key="3">
    <source>
        <dbReference type="Proteomes" id="UP000649617"/>
    </source>
</evidence>
<comment type="caution">
    <text evidence="2">The sequence shown here is derived from an EMBL/GenBank/DDBJ whole genome shotgun (WGS) entry which is preliminary data.</text>
</comment>